<keyword evidence="1" id="KW-0472">Membrane</keyword>
<protein>
    <submittedName>
        <fullName evidence="2">Uncharacterized protein</fullName>
    </submittedName>
</protein>
<organism evidence="2 3">
    <name type="scientific">Burkholderia puraquae</name>
    <dbReference type="NCBI Taxonomy" id="1904757"/>
    <lineage>
        <taxon>Bacteria</taxon>
        <taxon>Pseudomonadati</taxon>
        <taxon>Pseudomonadota</taxon>
        <taxon>Betaproteobacteria</taxon>
        <taxon>Burkholderiales</taxon>
        <taxon>Burkholderiaceae</taxon>
        <taxon>Burkholderia</taxon>
        <taxon>Burkholderia cepacia complex</taxon>
    </lineage>
</organism>
<accession>A0A1X1PEF7</accession>
<sequence>MELILLVACAWLCSAFWLIRIPCVIIQMRRNSQDIWTFMSLGRLFLLALVYIVTAPLPLLIAFAIAGAGVSGSKAGSLEPILSLAWAALWIFLSAAAVALILAIFRLFVMLGSARIFTRHMRN</sequence>
<keyword evidence="1" id="KW-0812">Transmembrane</keyword>
<dbReference type="AlphaFoldDB" id="A0A1X1PEF7"/>
<comment type="caution">
    <text evidence="2">The sequence shown here is derived from an EMBL/GenBank/DDBJ whole genome shotgun (WGS) entry which is preliminary data.</text>
</comment>
<dbReference type="Proteomes" id="UP000193146">
    <property type="component" value="Unassembled WGS sequence"/>
</dbReference>
<feature type="transmembrane region" description="Helical" evidence="1">
    <location>
        <begin position="6"/>
        <end position="23"/>
    </location>
</feature>
<dbReference type="RefSeq" id="WP_085040708.1">
    <property type="nucleotide sequence ID" value="NZ_CADIKG010000003.1"/>
</dbReference>
<feature type="transmembrane region" description="Helical" evidence="1">
    <location>
        <begin position="86"/>
        <end position="109"/>
    </location>
</feature>
<reference evidence="2 3" key="1">
    <citation type="submission" date="2017-04" db="EMBL/GenBank/DDBJ databases">
        <title>Burkholderia puraquae sp. nov., a novel Burkholderia cepacia complex species from hospital setting samples.</title>
        <authorList>
            <person name="Martina P."/>
            <person name="Leguizamon M."/>
            <person name="Prieto C."/>
            <person name="Sousa S."/>
            <person name="Montanaro P."/>
            <person name="Draghi W."/>
            <person name="Staembler M."/>
            <person name="Bettiol M."/>
            <person name="Figoli C."/>
            <person name="Palau J."/>
            <person name="Alvarez F."/>
            <person name="Benetti S."/>
            <person name="Anchat E."/>
            <person name="Vescina C."/>
            <person name="Ferreras J."/>
            <person name="Lasch P."/>
            <person name="Lagares A."/>
            <person name="Zorreguieta A."/>
            <person name="Yantorno O."/>
            <person name="Bosch A."/>
        </authorList>
    </citation>
    <scope>NUCLEOTIDE SEQUENCE [LARGE SCALE GENOMIC DNA]</scope>
    <source>
        <strain evidence="2 3">CAMPA 1040</strain>
    </source>
</reference>
<evidence type="ECO:0000313" key="3">
    <source>
        <dbReference type="Proteomes" id="UP000193146"/>
    </source>
</evidence>
<evidence type="ECO:0000256" key="1">
    <source>
        <dbReference type="SAM" id="Phobius"/>
    </source>
</evidence>
<keyword evidence="1" id="KW-1133">Transmembrane helix</keyword>
<evidence type="ECO:0000313" key="2">
    <source>
        <dbReference type="EMBL" id="ORT84351.1"/>
    </source>
</evidence>
<name>A0A1X1PEF7_9BURK</name>
<proteinExistence type="predicted"/>
<keyword evidence="3" id="KW-1185">Reference proteome</keyword>
<feature type="transmembrane region" description="Helical" evidence="1">
    <location>
        <begin position="44"/>
        <end position="66"/>
    </location>
</feature>
<gene>
    <name evidence="2" type="ORF">B7G54_20340</name>
</gene>
<dbReference type="EMBL" id="NBYX01000010">
    <property type="protein sequence ID" value="ORT84351.1"/>
    <property type="molecule type" value="Genomic_DNA"/>
</dbReference>